<keyword evidence="5 6" id="KW-0482">Metalloprotease</keyword>
<evidence type="ECO:0000313" key="9">
    <source>
        <dbReference type="EMBL" id="PMB99135.1"/>
    </source>
</evidence>
<evidence type="ECO:0000256" key="4">
    <source>
        <dbReference type="ARBA" id="ARBA00022833"/>
    </source>
</evidence>
<dbReference type="AlphaFoldDB" id="A0A2N6PKD9"/>
<organism evidence="9 10">
    <name type="scientific">Brevibacterium luteolum</name>
    <dbReference type="NCBI Taxonomy" id="199591"/>
    <lineage>
        <taxon>Bacteria</taxon>
        <taxon>Bacillati</taxon>
        <taxon>Actinomycetota</taxon>
        <taxon>Actinomycetes</taxon>
        <taxon>Micrococcales</taxon>
        <taxon>Brevibacteriaceae</taxon>
        <taxon>Brevibacterium</taxon>
    </lineage>
</organism>
<evidence type="ECO:0000256" key="5">
    <source>
        <dbReference type="ARBA" id="ARBA00023049"/>
    </source>
</evidence>
<dbReference type="EMBL" id="PNFZ01000001">
    <property type="protein sequence ID" value="PMB99135.1"/>
    <property type="molecule type" value="Genomic_DNA"/>
</dbReference>
<comment type="caution">
    <text evidence="9">The sequence shown here is derived from an EMBL/GenBank/DDBJ whole genome shotgun (WGS) entry which is preliminary data.</text>
</comment>
<dbReference type="InterPro" id="IPR001915">
    <property type="entry name" value="Peptidase_M48"/>
</dbReference>
<keyword evidence="7" id="KW-1133">Transmembrane helix</keyword>
<gene>
    <name evidence="9" type="ORF">CJ198_00925</name>
</gene>
<keyword evidence="2" id="KW-0479">Metal-binding</keyword>
<dbReference type="Pfam" id="PF01435">
    <property type="entry name" value="Peptidase_M48"/>
    <property type="match status" value="1"/>
</dbReference>
<feature type="transmembrane region" description="Helical" evidence="7">
    <location>
        <begin position="39"/>
        <end position="63"/>
    </location>
</feature>
<keyword evidence="1 6" id="KW-0645">Protease</keyword>
<dbReference type="Proteomes" id="UP000235703">
    <property type="component" value="Unassembled WGS sequence"/>
</dbReference>
<evidence type="ECO:0000256" key="2">
    <source>
        <dbReference type="ARBA" id="ARBA00022723"/>
    </source>
</evidence>
<evidence type="ECO:0000313" key="10">
    <source>
        <dbReference type="Proteomes" id="UP000235703"/>
    </source>
</evidence>
<keyword evidence="7" id="KW-0472">Membrane</keyword>
<accession>A0A2N6PKD9</accession>
<keyword evidence="4 6" id="KW-0862">Zinc</keyword>
<dbReference type="GO" id="GO:0046872">
    <property type="term" value="F:metal ion binding"/>
    <property type="evidence" value="ECO:0007669"/>
    <property type="project" value="UniProtKB-KW"/>
</dbReference>
<keyword evidence="3 6" id="KW-0378">Hydrolase</keyword>
<dbReference type="RefSeq" id="WP_102159901.1">
    <property type="nucleotide sequence ID" value="NZ_PNFZ01000001.1"/>
</dbReference>
<evidence type="ECO:0000256" key="1">
    <source>
        <dbReference type="ARBA" id="ARBA00022670"/>
    </source>
</evidence>
<protein>
    <recommendedName>
        <fullName evidence="8">Peptidase M48 domain-containing protein</fullName>
    </recommendedName>
</protein>
<comment type="similarity">
    <text evidence="6">Belongs to the peptidase M48 family.</text>
</comment>
<keyword evidence="10" id="KW-1185">Reference proteome</keyword>
<proteinExistence type="inferred from homology"/>
<reference evidence="9 10" key="1">
    <citation type="submission" date="2017-09" db="EMBL/GenBank/DDBJ databases">
        <title>Bacterial strain isolated from the female urinary microbiota.</title>
        <authorList>
            <person name="Thomas-White K."/>
            <person name="Kumar N."/>
            <person name="Forster S."/>
            <person name="Putonti C."/>
            <person name="Lawley T."/>
            <person name="Wolfe A.J."/>
        </authorList>
    </citation>
    <scope>NUCLEOTIDE SEQUENCE [LARGE SCALE GENOMIC DNA]</scope>
    <source>
        <strain evidence="9 10">UMB0680</strain>
    </source>
</reference>
<dbReference type="GO" id="GO:0006508">
    <property type="term" value="P:proteolysis"/>
    <property type="evidence" value="ECO:0007669"/>
    <property type="project" value="UniProtKB-KW"/>
</dbReference>
<dbReference type="Gene3D" id="3.30.2010.10">
    <property type="entry name" value="Metalloproteases ('zincins'), catalytic domain"/>
    <property type="match status" value="1"/>
</dbReference>
<keyword evidence="7" id="KW-0812">Transmembrane</keyword>
<feature type="transmembrane region" description="Helical" evidence="7">
    <location>
        <begin position="75"/>
        <end position="95"/>
    </location>
</feature>
<feature type="domain" description="Peptidase M48" evidence="8">
    <location>
        <begin position="149"/>
        <end position="203"/>
    </location>
</feature>
<dbReference type="OrthoDB" id="9785340at2"/>
<sequence length="278" mass="29427">MLTLLALSAAATAALIITVPRLLAPGSWALRRPATALRLWMASLVTIIIGLVTAVLSGVLAAVTGVAGYLHPAHLLIPVAVSIVMIAAAAVWMRLKHRHHASVRSVHAAIAALEPHIISRSQREAFVLARVESPEVFSYAVAHTPAEAGVGCRPMVIVSTGMQQLLTDAQLQTIVAHEYAHVRCRHEATLRTAALTAAMTPTALRYGQAMHRSVTLLVELAADDIAADRAGAVHLANALAAVSAQTGDPSLDLRAERLTLGVWTLTHRLTVPADFRVA</sequence>
<evidence type="ECO:0000256" key="6">
    <source>
        <dbReference type="RuleBase" id="RU003983"/>
    </source>
</evidence>
<name>A0A2N6PKD9_9MICO</name>
<evidence type="ECO:0000256" key="3">
    <source>
        <dbReference type="ARBA" id="ARBA00022801"/>
    </source>
</evidence>
<evidence type="ECO:0000256" key="7">
    <source>
        <dbReference type="SAM" id="Phobius"/>
    </source>
</evidence>
<evidence type="ECO:0000259" key="8">
    <source>
        <dbReference type="Pfam" id="PF01435"/>
    </source>
</evidence>
<comment type="cofactor">
    <cofactor evidence="6">
        <name>Zn(2+)</name>
        <dbReference type="ChEBI" id="CHEBI:29105"/>
    </cofactor>
    <text evidence="6">Binds 1 zinc ion per subunit.</text>
</comment>
<dbReference type="GO" id="GO:0004222">
    <property type="term" value="F:metalloendopeptidase activity"/>
    <property type="evidence" value="ECO:0007669"/>
    <property type="project" value="InterPro"/>
</dbReference>